<dbReference type="RefSeq" id="WP_015399808.1">
    <property type="nucleotide sequence ID" value="NC_020302.1"/>
</dbReference>
<dbReference type="KEGG" id="chn:A605_01850"/>
<dbReference type="OrthoDB" id="7665907at2"/>
<dbReference type="SUPFAM" id="SSF53448">
    <property type="entry name" value="Nucleotide-diphospho-sugar transferases"/>
    <property type="match status" value="1"/>
</dbReference>
<keyword evidence="2" id="KW-0328">Glycosyltransferase</keyword>
<gene>
    <name evidence="5" type="ORF">A605_01850</name>
</gene>
<evidence type="ECO:0000313" key="5">
    <source>
        <dbReference type="EMBL" id="AGF71384.1"/>
    </source>
</evidence>
<sequence>MTTLAALVTVYHRIVPEELSEALESLAAQTRPADEIVIVEDGPVGDRLRAVIDAFVDKRPEARTVVLARNQGSGPASAAGMATITSTFVARLDADDIAAADRFARQLDWFAAHPELDVLGTSVTELNNAAVRAGASLEEAAGKVRALPEHHDAITRYLRINSPVNHPSVMMRTAAVVEAGGYRDVHHMEDYDLWARLLAGGARFHNLSEPLTYFRVSPEQFARRTGKGMFAAERQMQRNLVSYGLISRPRAVVNLVVRTAYRLLPAGLLTHVYGRLFHR</sequence>
<dbReference type="Gene3D" id="3.90.550.10">
    <property type="entry name" value="Spore Coat Polysaccharide Biosynthesis Protein SpsA, Chain A"/>
    <property type="match status" value="1"/>
</dbReference>
<dbReference type="InterPro" id="IPR029044">
    <property type="entry name" value="Nucleotide-diphossugar_trans"/>
</dbReference>
<comment type="similarity">
    <text evidence="1">Belongs to the glycosyltransferase 2 family.</text>
</comment>
<accession>M1MUG5</accession>
<dbReference type="InterPro" id="IPR001173">
    <property type="entry name" value="Glyco_trans_2-like"/>
</dbReference>
<dbReference type="PANTHER" id="PTHR43685:SF5">
    <property type="entry name" value="GLYCOSYLTRANSFERASE EPSE-RELATED"/>
    <property type="match status" value="1"/>
</dbReference>
<dbReference type="InterPro" id="IPR050834">
    <property type="entry name" value="Glycosyltransf_2"/>
</dbReference>
<dbReference type="AlphaFoldDB" id="M1MUG5"/>
<name>M1MUG5_9CORY</name>
<proteinExistence type="inferred from homology"/>
<feature type="domain" description="Glycosyltransferase 2-like" evidence="4">
    <location>
        <begin position="7"/>
        <end position="172"/>
    </location>
</feature>
<evidence type="ECO:0000313" key="6">
    <source>
        <dbReference type="Proteomes" id="UP000011723"/>
    </source>
</evidence>
<evidence type="ECO:0000256" key="2">
    <source>
        <dbReference type="ARBA" id="ARBA00022676"/>
    </source>
</evidence>
<organism evidence="5 6">
    <name type="scientific">Corynebacterium halotolerans YIM 70093 = DSM 44683</name>
    <dbReference type="NCBI Taxonomy" id="1121362"/>
    <lineage>
        <taxon>Bacteria</taxon>
        <taxon>Bacillati</taxon>
        <taxon>Actinomycetota</taxon>
        <taxon>Actinomycetes</taxon>
        <taxon>Mycobacteriales</taxon>
        <taxon>Corynebacteriaceae</taxon>
        <taxon>Corynebacterium</taxon>
    </lineage>
</organism>
<protein>
    <submittedName>
        <fullName evidence="5">Glycosyl transferase family protein</fullName>
    </submittedName>
</protein>
<evidence type="ECO:0000256" key="3">
    <source>
        <dbReference type="ARBA" id="ARBA00022679"/>
    </source>
</evidence>
<keyword evidence="6" id="KW-1185">Reference proteome</keyword>
<dbReference type="eggNOG" id="COG1215">
    <property type="taxonomic scope" value="Bacteria"/>
</dbReference>
<reference evidence="5 6" key="1">
    <citation type="journal article" date="2012" name="Stand. Genomic Sci.">
        <title>Genome sequence of the halotolerant bacterium Corynebacterium halotolerans type strain YIM 70093(T) (= DSM 44683(T)).</title>
        <authorList>
            <person name="Ruckert C."/>
            <person name="Albersmeier A."/>
            <person name="Al-Dilaimi A."/>
            <person name="Niehaus K."/>
            <person name="Szczepanowski R."/>
            <person name="Kalinowski J."/>
        </authorList>
    </citation>
    <scope>NUCLEOTIDE SEQUENCE [LARGE SCALE GENOMIC DNA]</scope>
    <source>
        <strain evidence="5">YIM 70093</strain>
    </source>
</reference>
<dbReference type="EMBL" id="CP003697">
    <property type="protein sequence ID" value="AGF71384.1"/>
    <property type="molecule type" value="Genomic_DNA"/>
</dbReference>
<evidence type="ECO:0000256" key="1">
    <source>
        <dbReference type="ARBA" id="ARBA00006739"/>
    </source>
</evidence>
<dbReference type="Proteomes" id="UP000011723">
    <property type="component" value="Chromosome"/>
</dbReference>
<dbReference type="PANTHER" id="PTHR43685">
    <property type="entry name" value="GLYCOSYLTRANSFERASE"/>
    <property type="match status" value="1"/>
</dbReference>
<dbReference type="GO" id="GO:0016757">
    <property type="term" value="F:glycosyltransferase activity"/>
    <property type="evidence" value="ECO:0007669"/>
    <property type="project" value="UniProtKB-KW"/>
</dbReference>
<dbReference type="Pfam" id="PF00535">
    <property type="entry name" value="Glycos_transf_2"/>
    <property type="match status" value="1"/>
</dbReference>
<dbReference type="PATRIC" id="fig|1121362.3.peg.365"/>
<keyword evidence="3 5" id="KW-0808">Transferase</keyword>
<dbReference type="STRING" id="1121362.A605_01850"/>
<dbReference type="HOGENOM" id="CLU_025996_0_9_11"/>
<evidence type="ECO:0000259" key="4">
    <source>
        <dbReference type="Pfam" id="PF00535"/>
    </source>
</evidence>